<comment type="caution">
    <text evidence="3">The sequence shown here is derived from an EMBL/GenBank/DDBJ whole genome shotgun (WGS) entry which is preliminary data.</text>
</comment>
<reference evidence="3" key="2">
    <citation type="journal article" date="2023" name="Proc. Natl. Acad. Sci. U.S.A.">
        <title>A global phylogenomic analysis of the shiitake genus Lentinula.</title>
        <authorList>
            <person name="Sierra-Patev S."/>
            <person name="Min B."/>
            <person name="Naranjo-Ortiz M."/>
            <person name="Looney B."/>
            <person name="Konkel Z."/>
            <person name="Slot J.C."/>
            <person name="Sakamoto Y."/>
            <person name="Steenwyk J.L."/>
            <person name="Rokas A."/>
            <person name="Carro J."/>
            <person name="Camarero S."/>
            <person name="Ferreira P."/>
            <person name="Molpeceres G."/>
            <person name="Ruiz-Duenas F.J."/>
            <person name="Serrano A."/>
            <person name="Henrissat B."/>
            <person name="Drula E."/>
            <person name="Hughes K.W."/>
            <person name="Mata J.L."/>
            <person name="Ishikawa N.K."/>
            <person name="Vargas-Isla R."/>
            <person name="Ushijima S."/>
            <person name="Smith C.A."/>
            <person name="Donoghue J."/>
            <person name="Ahrendt S."/>
            <person name="Andreopoulos W."/>
            <person name="He G."/>
            <person name="LaButti K."/>
            <person name="Lipzen A."/>
            <person name="Ng V."/>
            <person name="Riley R."/>
            <person name="Sandor L."/>
            <person name="Barry K."/>
            <person name="Martinez A.T."/>
            <person name="Xiao Y."/>
            <person name="Gibbons J.G."/>
            <person name="Terashima K."/>
            <person name="Grigoriev I.V."/>
            <person name="Hibbett D."/>
        </authorList>
    </citation>
    <scope>NUCLEOTIDE SEQUENCE</scope>
    <source>
        <strain evidence="3">Sp2 HRB7682 ss15</strain>
    </source>
</reference>
<keyword evidence="1" id="KW-0175">Coiled coil</keyword>
<dbReference type="AlphaFoldDB" id="A0A9W9ASH0"/>
<feature type="compositionally biased region" description="Polar residues" evidence="2">
    <location>
        <begin position="40"/>
        <end position="61"/>
    </location>
</feature>
<gene>
    <name evidence="3" type="ORF">C8J55DRAFT_557472</name>
</gene>
<evidence type="ECO:0000313" key="3">
    <source>
        <dbReference type="EMBL" id="KAJ4489567.1"/>
    </source>
</evidence>
<organism evidence="3 4">
    <name type="scientific">Lentinula lateritia</name>
    <dbReference type="NCBI Taxonomy" id="40482"/>
    <lineage>
        <taxon>Eukaryota</taxon>
        <taxon>Fungi</taxon>
        <taxon>Dikarya</taxon>
        <taxon>Basidiomycota</taxon>
        <taxon>Agaricomycotina</taxon>
        <taxon>Agaricomycetes</taxon>
        <taxon>Agaricomycetidae</taxon>
        <taxon>Agaricales</taxon>
        <taxon>Marasmiineae</taxon>
        <taxon>Omphalotaceae</taxon>
        <taxon>Lentinula</taxon>
    </lineage>
</organism>
<feature type="region of interest" description="Disordered" evidence="2">
    <location>
        <begin position="1"/>
        <end position="61"/>
    </location>
</feature>
<accession>A0A9W9ASH0</accession>
<evidence type="ECO:0000256" key="1">
    <source>
        <dbReference type="SAM" id="Coils"/>
    </source>
</evidence>
<feature type="compositionally biased region" description="Polar residues" evidence="2">
    <location>
        <begin position="1"/>
        <end position="15"/>
    </location>
</feature>
<sequence>MRSKTTCVTQKSRAQTPDRASKYQLTGPSPSRPRPRITYGKSSKNRSLPNSPFRHQSPLVASTSTTCMESSASDYEDPIVIPDTPPFMKVPGLSDSKDTSSPSVFTRIKMDDPCGLNNVGPEICLQSSPARLTRAFTREAKLKDALARSEENLKLALQDAQDAKNEIKAFKEAEKVRSECPCCTQVMLQPFM</sequence>
<name>A0A9W9ASH0_9AGAR</name>
<proteinExistence type="predicted"/>
<dbReference type="Proteomes" id="UP001150238">
    <property type="component" value="Unassembled WGS sequence"/>
</dbReference>
<reference evidence="3" key="1">
    <citation type="submission" date="2022-08" db="EMBL/GenBank/DDBJ databases">
        <authorList>
            <consortium name="DOE Joint Genome Institute"/>
            <person name="Min B."/>
            <person name="Riley R."/>
            <person name="Sierra-Patev S."/>
            <person name="Naranjo-Ortiz M."/>
            <person name="Looney B."/>
            <person name="Konkel Z."/>
            <person name="Slot J.C."/>
            <person name="Sakamoto Y."/>
            <person name="Steenwyk J.L."/>
            <person name="Rokas A."/>
            <person name="Carro J."/>
            <person name="Camarero S."/>
            <person name="Ferreira P."/>
            <person name="Molpeceres G."/>
            <person name="Ruiz-Duenas F.J."/>
            <person name="Serrano A."/>
            <person name="Henrissat B."/>
            <person name="Drula E."/>
            <person name="Hughes K.W."/>
            <person name="Mata J.L."/>
            <person name="Ishikawa N.K."/>
            <person name="Vargas-Isla R."/>
            <person name="Ushijima S."/>
            <person name="Smith C.A."/>
            <person name="Ahrendt S."/>
            <person name="Andreopoulos W."/>
            <person name="He G."/>
            <person name="Labutti K."/>
            <person name="Lipzen A."/>
            <person name="Ng V."/>
            <person name="Sandor L."/>
            <person name="Barry K."/>
            <person name="Martinez A.T."/>
            <person name="Xiao Y."/>
            <person name="Gibbons J.G."/>
            <person name="Terashima K."/>
            <person name="Hibbett D.S."/>
            <person name="Grigoriev I.V."/>
        </authorList>
    </citation>
    <scope>NUCLEOTIDE SEQUENCE</scope>
    <source>
        <strain evidence="3">Sp2 HRB7682 ss15</strain>
    </source>
</reference>
<feature type="coiled-coil region" evidence="1">
    <location>
        <begin position="139"/>
        <end position="173"/>
    </location>
</feature>
<evidence type="ECO:0000313" key="4">
    <source>
        <dbReference type="Proteomes" id="UP001150238"/>
    </source>
</evidence>
<protein>
    <submittedName>
        <fullName evidence="3">Uncharacterized protein</fullName>
    </submittedName>
</protein>
<dbReference type="EMBL" id="JANVFS010000007">
    <property type="protein sequence ID" value="KAJ4489567.1"/>
    <property type="molecule type" value="Genomic_DNA"/>
</dbReference>
<evidence type="ECO:0000256" key="2">
    <source>
        <dbReference type="SAM" id="MobiDB-lite"/>
    </source>
</evidence>